<evidence type="ECO:0000256" key="11">
    <source>
        <dbReference type="ARBA" id="ARBA00053871"/>
    </source>
</evidence>
<sequence length="454" mass="49971">MKLFSTKFEKRSSSSKEFKEADDVSPKEIQDMSVKVRASRGSSRYVHQNVKVSRKFKISTMDGSLRILLVSCALVSMLVSSSAQTCGSYTFSNNNLYTSCTDLSELGSYIHWTRHTNGTLEIAYRQPDFSSTNWIAWAINLNSTGMVGAQSLVAYVNSSAPYAYTSPVSSYSTTLAPGSLSFSVPKIEAENSNGEMIIYATLELSSSLTTVNQVWQEGPLSGGTPGTHSTTGEHVQSMGTLDLLSGQTSTGGSATSSRVRRRNIHGVLNVVSWGTLMPLGAMIARYMKVFQAADPAWFYLHVACQSSGYIVGVAGWATGIKLGSDSSAVQYDTHRNVGITLFCLGTLQLFALLLRPNKDHKYRLYWNIYHHAIGYCIIILSIFNIFEGFDILDPEEKWKRAYIGILIFLGFFAIMLEAATWYIVIKRKRESSEKYPQNGNGVNGVNGHGARTVV</sequence>
<proteinExistence type="predicted"/>
<feature type="transmembrane region" description="Helical" evidence="14">
    <location>
        <begin position="366"/>
        <end position="386"/>
    </location>
</feature>
<evidence type="ECO:0000256" key="14">
    <source>
        <dbReference type="SAM" id="Phobius"/>
    </source>
</evidence>
<feature type="transmembrane region" description="Helical" evidence="14">
    <location>
        <begin position="337"/>
        <end position="354"/>
    </location>
</feature>
<evidence type="ECO:0000256" key="5">
    <source>
        <dbReference type="ARBA" id="ARBA00022692"/>
    </source>
</evidence>
<dbReference type="GO" id="GO:0016020">
    <property type="term" value="C:membrane"/>
    <property type="evidence" value="ECO:0007669"/>
    <property type="project" value="UniProtKB-SubCell"/>
</dbReference>
<feature type="domain" description="Cytochrome b561" evidence="16">
    <location>
        <begin position="229"/>
        <end position="425"/>
    </location>
</feature>
<keyword evidence="10 14" id="KW-0472">Membrane</keyword>
<feature type="transmembrane region" description="Helical" evidence="14">
    <location>
        <begin position="401"/>
        <end position="424"/>
    </location>
</feature>
<dbReference type="CDD" id="cd09629">
    <property type="entry name" value="DOMON_CIL1_like"/>
    <property type="match status" value="1"/>
</dbReference>
<keyword evidence="8" id="KW-0249">Electron transport</keyword>
<feature type="region of interest" description="Disordered" evidence="13">
    <location>
        <begin position="1"/>
        <end position="26"/>
    </location>
</feature>
<evidence type="ECO:0000259" key="16">
    <source>
        <dbReference type="PROSITE" id="PS50939"/>
    </source>
</evidence>
<keyword evidence="6 12" id="KW-0479">Metal-binding</keyword>
<dbReference type="FunFam" id="1.20.120.1770:FF:000007">
    <property type="entry name" value="Cytochrome b561 and DOMON domain-containing protein"/>
    <property type="match status" value="1"/>
</dbReference>
<name>A0A438DPZ5_VITVI</name>
<feature type="binding site" description="axial binding residue" evidence="12">
    <location>
        <position position="334"/>
    </location>
    <ligand>
        <name>heme b</name>
        <dbReference type="ChEBI" id="CHEBI:60344"/>
        <label>1</label>
    </ligand>
    <ligandPart>
        <name>Fe</name>
        <dbReference type="ChEBI" id="CHEBI:18248"/>
    </ligandPart>
</feature>
<comment type="subcellular location">
    <subcellularLocation>
        <location evidence="2">Membrane</location>
        <topology evidence="2">Multi-pass membrane protein</topology>
    </subcellularLocation>
</comment>
<dbReference type="PROSITE" id="PS50836">
    <property type="entry name" value="DOMON"/>
    <property type="match status" value="1"/>
</dbReference>
<evidence type="ECO:0000256" key="13">
    <source>
        <dbReference type="SAM" id="MobiDB-lite"/>
    </source>
</evidence>
<dbReference type="PANTHER" id="PTHR23130">
    <property type="entry name" value="CYTOCHROME B561 AND DOMON DOMAIN-CONTAINING PROTEIN"/>
    <property type="match status" value="1"/>
</dbReference>
<dbReference type="Proteomes" id="UP000288805">
    <property type="component" value="Unassembled WGS sequence"/>
</dbReference>
<evidence type="ECO:0000256" key="9">
    <source>
        <dbReference type="ARBA" id="ARBA00022989"/>
    </source>
</evidence>
<evidence type="ECO:0000313" key="18">
    <source>
        <dbReference type="Proteomes" id="UP000288805"/>
    </source>
</evidence>
<reference evidence="17 18" key="1">
    <citation type="journal article" date="2018" name="PLoS Genet.">
        <title>Population sequencing reveals clonal diversity and ancestral inbreeding in the grapevine cultivar Chardonnay.</title>
        <authorList>
            <person name="Roach M.J."/>
            <person name="Johnson D.L."/>
            <person name="Bohlmann J."/>
            <person name="van Vuuren H.J."/>
            <person name="Jones S.J."/>
            <person name="Pretorius I.S."/>
            <person name="Schmidt S.A."/>
            <person name="Borneman A.R."/>
        </authorList>
    </citation>
    <scope>NUCLEOTIDE SEQUENCE [LARGE SCALE GENOMIC DNA]</scope>
    <source>
        <strain evidence="18">cv. Chardonnay</strain>
        <tissue evidence="17">Leaf</tissue>
    </source>
</reference>
<dbReference type="InterPro" id="IPR017214">
    <property type="entry name" value="UCP037471"/>
</dbReference>
<dbReference type="EMBL" id="QGNW01001534">
    <property type="protein sequence ID" value="RVW37536.1"/>
    <property type="molecule type" value="Genomic_DNA"/>
</dbReference>
<dbReference type="InterPro" id="IPR045265">
    <property type="entry name" value="AIR12_DOMON"/>
</dbReference>
<keyword evidence="7" id="KW-0732">Signal</keyword>
<evidence type="ECO:0000256" key="2">
    <source>
        <dbReference type="ARBA" id="ARBA00004141"/>
    </source>
</evidence>
<dbReference type="Gene3D" id="1.20.120.1770">
    <property type="match status" value="1"/>
</dbReference>
<feature type="binding site" description="axial binding residue" evidence="12">
    <location>
        <position position="370"/>
    </location>
    <ligand>
        <name>heme b</name>
        <dbReference type="ChEBI" id="CHEBI:60344"/>
        <label>1</label>
    </ligand>
    <ligandPart>
        <name>Fe</name>
        <dbReference type="ChEBI" id="CHEBI:18248"/>
    </ligandPart>
</feature>
<dbReference type="CDD" id="cd08760">
    <property type="entry name" value="Cyt_b561_FRRS1_like"/>
    <property type="match status" value="1"/>
</dbReference>
<dbReference type="PIRSF" id="PIRSF037471">
    <property type="entry name" value="UCP037471"/>
    <property type="match status" value="1"/>
</dbReference>
<feature type="transmembrane region" description="Helical" evidence="14">
    <location>
        <begin position="296"/>
        <end position="317"/>
    </location>
</feature>
<comment type="function">
    <text evidence="11">May act as a catecholamine-responsive trans-membrane electron transporter.</text>
</comment>
<keyword evidence="5 14" id="KW-0812">Transmembrane</keyword>
<evidence type="ECO:0000259" key="15">
    <source>
        <dbReference type="PROSITE" id="PS50836"/>
    </source>
</evidence>
<dbReference type="InterPro" id="IPR005018">
    <property type="entry name" value="DOMON_domain"/>
</dbReference>
<keyword evidence="3" id="KW-0813">Transport</keyword>
<evidence type="ECO:0000256" key="3">
    <source>
        <dbReference type="ARBA" id="ARBA00022448"/>
    </source>
</evidence>
<evidence type="ECO:0000256" key="1">
    <source>
        <dbReference type="ARBA" id="ARBA00001970"/>
    </source>
</evidence>
<evidence type="ECO:0000256" key="7">
    <source>
        <dbReference type="ARBA" id="ARBA00022729"/>
    </source>
</evidence>
<protein>
    <submittedName>
        <fullName evidence="17">Cytochrome b561 and DOMON domain-containing protein</fullName>
    </submittedName>
</protein>
<dbReference type="SMART" id="SM00665">
    <property type="entry name" value="B561"/>
    <property type="match status" value="1"/>
</dbReference>
<keyword evidence="12" id="KW-0408">Iron</keyword>
<feature type="compositionally biased region" description="Basic and acidic residues" evidence="13">
    <location>
        <begin position="7"/>
        <end position="26"/>
    </location>
</feature>
<dbReference type="AlphaFoldDB" id="A0A438DPZ5"/>
<dbReference type="PROSITE" id="PS50939">
    <property type="entry name" value="CYTOCHROME_B561"/>
    <property type="match status" value="1"/>
</dbReference>
<evidence type="ECO:0000256" key="12">
    <source>
        <dbReference type="PIRSR" id="PIRSR037471-1"/>
    </source>
</evidence>
<dbReference type="GO" id="GO:0046872">
    <property type="term" value="F:metal ion binding"/>
    <property type="evidence" value="ECO:0007669"/>
    <property type="project" value="UniProtKB-KW"/>
</dbReference>
<keyword evidence="9 14" id="KW-1133">Transmembrane helix</keyword>
<feature type="domain" description="DOMON" evidence="15">
    <location>
        <begin position="106"/>
        <end position="218"/>
    </location>
</feature>
<evidence type="ECO:0000313" key="17">
    <source>
        <dbReference type="EMBL" id="RVW37536.1"/>
    </source>
</evidence>
<organism evidence="17 18">
    <name type="scientific">Vitis vinifera</name>
    <name type="common">Grape</name>
    <dbReference type="NCBI Taxonomy" id="29760"/>
    <lineage>
        <taxon>Eukaryota</taxon>
        <taxon>Viridiplantae</taxon>
        <taxon>Streptophyta</taxon>
        <taxon>Embryophyta</taxon>
        <taxon>Tracheophyta</taxon>
        <taxon>Spermatophyta</taxon>
        <taxon>Magnoliopsida</taxon>
        <taxon>eudicotyledons</taxon>
        <taxon>Gunneridae</taxon>
        <taxon>Pentapetalae</taxon>
        <taxon>rosids</taxon>
        <taxon>Vitales</taxon>
        <taxon>Vitaceae</taxon>
        <taxon>Viteae</taxon>
        <taxon>Vitis</taxon>
    </lineage>
</organism>
<feature type="binding site" description="axial binding residue" evidence="12">
    <location>
        <position position="265"/>
    </location>
    <ligand>
        <name>heme b</name>
        <dbReference type="ChEBI" id="CHEBI:60344"/>
        <label>1</label>
    </ligand>
    <ligandPart>
        <name>Fe</name>
        <dbReference type="ChEBI" id="CHEBI:18248"/>
    </ligandPart>
</feature>
<accession>A0A438DPZ5</accession>
<evidence type="ECO:0000256" key="6">
    <source>
        <dbReference type="ARBA" id="ARBA00022723"/>
    </source>
</evidence>
<dbReference type="Pfam" id="PF04526">
    <property type="entry name" value="DUF568"/>
    <property type="match status" value="1"/>
</dbReference>
<evidence type="ECO:0000256" key="4">
    <source>
        <dbReference type="ARBA" id="ARBA00022617"/>
    </source>
</evidence>
<comment type="caution">
    <text evidence="17">The sequence shown here is derived from an EMBL/GenBank/DDBJ whole genome shotgun (WGS) entry which is preliminary data.</text>
</comment>
<evidence type="ECO:0000256" key="8">
    <source>
        <dbReference type="ARBA" id="ARBA00022982"/>
    </source>
</evidence>
<evidence type="ECO:0000256" key="10">
    <source>
        <dbReference type="ARBA" id="ARBA00023136"/>
    </source>
</evidence>
<gene>
    <name evidence="17" type="primary">VvCHDh000793_0</name>
    <name evidence="17" type="ORF">CK203_073900</name>
</gene>
<keyword evidence="4" id="KW-0349">Heme</keyword>
<dbReference type="Pfam" id="PF03188">
    <property type="entry name" value="Cytochrom_B561"/>
    <property type="match status" value="1"/>
</dbReference>
<dbReference type="InterPro" id="IPR006593">
    <property type="entry name" value="Cyt_b561/ferric_Rdtase_TM"/>
</dbReference>
<feature type="transmembrane region" description="Helical" evidence="14">
    <location>
        <begin position="266"/>
        <end position="284"/>
    </location>
</feature>
<comment type="cofactor">
    <cofactor evidence="1">
        <name>heme b</name>
        <dbReference type="ChEBI" id="CHEBI:60344"/>
    </cofactor>
</comment>
<feature type="binding site" description="axial binding residue" evidence="12">
    <location>
        <position position="301"/>
    </location>
    <ligand>
        <name>heme b</name>
        <dbReference type="ChEBI" id="CHEBI:60344"/>
        <label>1</label>
    </ligand>
    <ligandPart>
        <name>Fe</name>
        <dbReference type="ChEBI" id="CHEBI:18248"/>
    </ligandPart>
</feature>
<dbReference type="PANTHER" id="PTHR23130:SF167">
    <property type="entry name" value="CYTOCHROME B561 AND DOMON DOMAIN-CONTAINING PROTEIN"/>
    <property type="match status" value="1"/>
</dbReference>